<evidence type="ECO:0008006" key="5">
    <source>
        <dbReference type="Google" id="ProtNLM"/>
    </source>
</evidence>
<gene>
    <name evidence="3" type="ORF">CSTERTH_11575</name>
</gene>
<evidence type="ECO:0000256" key="1">
    <source>
        <dbReference type="ARBA" id="ARBA00022705"/>
    </source>
</evidence>
<feature type="transmembrane region" description="Helical" evidence="2">
    <location>
        <begin position="98"/>
        <end position="117"/>
    </location>
</feature>
<dbReference type="OrthoDB" id="1738492at2"/>
<dbReference type="AlphaFoldDB" id="A0A1B1YFU2"/>
<dbReference type="EMBL" id="CP014672">
    <property type="protein sequence ID" value="ANW99628.1"/>
    <property type="molecule type" value="Genomic_DNA"/>
</dbReference>
<dbReference type="Proteomes" id="UP000092971">
    <property type="component" value="Chromosome"/>
</dbReference>
<evidence type="ECO:0000256" key="2">
    <source>
        <dbReference type="SAM" id="Phobius"/>
    </source>
</evidence>
<dbReference type="RefSeq" id="WP_015360052.1">
    <property type="nucleotide sequence ID" value="NZ_CP014672.1"/>
</dbReference>
<proteinExistence type="predicted"/>
<organism evidence="3 4">
    <name type="scientific">Thermoclostridium stercorarium subsp. thermolacticum DSM 2910</name>
    <dbReference type="NCBI Taxonomy" id="1121336"/>
    <lineage>
        <taxon>Bacteria</taxon>
        <taxon>Bacillati</taxon>
        <taxon>Bacillota</taxon>
        <taxon>Clostridia</taxon>
        <taxon>Eubacteriales</taxon>
        <taxon>Oscillospiraceae</taxon>
        <taxon>Thermoclostridium</taxon>
    </lineage>
</organism>
<keyword evidence="2" id="KW-0472">Membrane</keyword>
<protein>
    <recommendedName>
        <fullName evidence="5">J domain-containing protein</fullName>
    </recommendedName>
</protein>
<dbReference type="GO" id="GO:0006260">
    <property type="term" value="P:DNA replication"/>
    <property type="evidence" value="ECO:0007669"/>
    <property type="project" value="UniProtKB-KW"/>
</dbReference>
<dbReference type="Gene3D" id="1.10.287.110">
    <property type="entry name" value="DnaJ domain"/>
    <property type="match status" value="1"/>
</dbReference>
<name>A0A1B1YFU2_THEST</name>
<keyword evidence="1" id="KW-0235">DNA replication</keyword>
<dbReference type="InterPro" id="IPR036869">
    <property type="entry name" value="J_dom_sf"/>
</dbReference>
<evidence type="ECO:0000313" key="4">
    <source>
        <dbReference type="Proteomes" id="UP000092971"/>
    </source>
</evidence>
<keyword evidence="2" id="KW-0812">Transmembrane</keyword>
<reference evidence="3 4" key="1">
    <citation type="submission" date="2016-02" db="EMBL/GenBank/DDBJ databases">
        <title>Comparison of Clostridium stercorarium subspecies using comparative genomics and transcriptomics.</title>
        <authorList>
            <person name="Schellenberg J."/>
            <person name="Thallinger G."/>
            <person name="Levin D.B."/>
            <person name="Zhang X."/>
            <person name="Alvare G."/>
            <person name="Fristensky B."/>
            <person name="Sparling R."/>
        </authorList>
    </citation>
    <scope>NUCLEOTIDE SEQUENCE [LARGE SCALE GENOMIC DNA]</scope>
    <source>
        <strain evidence="3 4">DSM 2910</strain>
    </source>
</reference>
<evidence type="ECO:0000313" key="3">
    <source>
        <dbReference type="EMBL" id="ANW99628.1"/>
    </source>
</evidence>
<keyword evidence="2" id="KW-1133">Transmembrane helix</keyword>
<sequence>MNQLTREKALEILELSPDATKDEVSKRYSILTRKFKTLEKDERGYTLNDITDAYNLLMGITYVDKEEEERQKRLRENPPLLARILRVDPIKLENFFHYYKIHMLVGLAVIVILFFSIRSCINRVDPDFTIVCYGNIFAADQTAVEENVKERVPGITTPSVQFLATVSDDPQYVYASQMKFVAMIAAKEIDIIIMDRENFDINASQGIFLSLDELADELGFPEESYIRGSEIIDETEDGNVIKGPEQIYGIDITGSEFIKNNNIHAESAIVAIARNTQRMDSALEFIRSLGN</sequence>
<accession>A0A1B1YFU2</accession>